<evidence type="ECO:0000313" key="2">
    <source>
        <dbReference type="EMBL" id="CUQ19351.1"/>
    </source>
</evidence>
<evidence type="ECO:0000313" key="4">
    <source>
        <dbReference type="Proteomes" id="UP000095657"/>
    </source>
</evidence>
<dbReference type="PROSITE" id="PS51257">
    <property type="entry name" value="PROKAR_LIPOPROTEIN"/>
    <property type="match status" value="1"/>
</dbReference>
<dbReference type="EMBL" id="CZBL01000024">
    <property type="protein sequence ID" value="CUQ53269.1"/>
    <property type="molecule type" value="Genomic_DNA"/>
</dbReference>
<evidence type="ECO:0000259" key="1">
    <source>
        <dbReference type="Pfam" id="PF16130"/>
    </source>
</evidence>
<evidence type="ECO:0000313" key="3">
    <source>
        <dbReference type="EMBL" id="CUQ53269.1"/>
    </source>
</evidence>
<dbReference type="NCBIfam" id="TIGR04456">
    <property type="entry name" value="LruC_dom"/>
    <property type="match status" value="1"/>
</dbReference>
<protein>
    <submittedName>
        <fullName evidence="3">Putative lipoprotein</fullName>
    </submittedName>
</protein>
<name>A0A174XE36_9BACE</name>
<proteinExistence type="predicted"/>
<organism evidence="3 5">
    <name type="scientific">Bacteroides caccae</name>
    <dbReference type="NCBI Taxonomy" id="47678"/>
    <lineage>
        <taxon>Bacteria</taxon>
        <taxon>Pseudomonadati</taxon>
        <taxon>Bacteroidota</taxon>
        <taxon>Bacteroidia</taxon>
        <taxon>Bacteroidales</taxon>
        <taxon>Bacteroidaceae</taxon>
        <taxon>Bacteroides</taxon>
    </lineage>
</organism>
<dbReference type="STRING" id="47678.ERS852494_04253"/>
<sequence>MNMRNLKYFSFGIISLIFASCIEEKNLSTQNEEDLENAELGLSTDFSLKTERSISITATDGEGKTQKGVKMGIFASQPYTGEGIISVEPIFVGYTDASGKLNADVVVANNLSKVFVAPLTAGYGQVQEVDVRNVSSLNFRGVAFPQAATVTRAAADEIPQIFGPISGLYQLFIPYKNDEVNENGIPVQGGCSLVSKEQLSPALINKIDSWYPEKKNVQTADLSKNSDLRIVDEDGAQVWVTYVGDGGFCVDNQTVYNSLLYYNYKEGDLKSDVYKLHMTMLLPNTNQLQCPSGLKVQLLYWDGSKYSKVFPNGTRIGFAVARAGFKKDGTAITDKLAYSFKNTMSPAVNGDVNGMYYSTPELNTWGKTQAVTRELDGYNCCVTGFDIRPFGDRKADYDFNDVMVKVTATPEKAIKPGEDIPVDEDVTVAESIHGTLAFEDQWPNPGDYDLNDFVVNYTYGVYKNVDNKINGIQMRFRPIAKGAASYTKIGFGIELPLASNDIDVAEVEGAILESGDSNATFIIWEDISKPFAGGETGFINTEKGSSFVSAEELVVTIPLKAVTSNVSMMKFNPFIFVNKRSHEIHLTDFAPTSKMDMNLLGNGKDCSDVSKGIYFRMKDMYCWALDFPRTSADEAAWRYPKEKSSVVKAYKNYNKWVTNKTDLSWFDSTIPGNVDGSELY</sequence>
<accession>A0A174XE36</accession>
<evidence type="ECO:0000313" key="5">
    <source>
        <dbReference type="Proteomes" id="UP000095725"/>
    </source>
</evidence>
<dbReference type="RefSeq" id="WP_082425944.1">
    <property type="nucleotide sequence ID" value="NZ_CZAI01000015.1"/>
</dbReference>
<dbReference type="Pfam" id="PF16130">
    <property type="entry name" value="DUF4842"/>
    <property type="match status" value="1"/>
</dbReference>
<feature type="domain" description="DUF4842" evidence="1">
    <location>
        <begin position="467"/>
        <end position="660"/>
    </location>
</feature>
<dbReference type="AlphaFoldDB" id="A0A174XE36"/>
<dbReference type="Proteomes" id="UP000095657">
    <property type="component" value="Unassembled WGS sequence"/>
</dbReference>
<reference evidence="4 5" key="1">
    <citation type="submission" date="2015-09" db="EMBL/GenBank/DDBJ databases">
        <authorList>
            <consortium name="Pathogen Informatics"/>
        </authorList>
    </citation>
    <scope>NUCLEOTIDE SEQUENCE [LARGE SCALE GENOMIC DNA]</scope>
    <source>
        <strain evidence="2 4">2789STDY5834880</strain>
        <strain evidence="3 5">2789STDY5834946</strain>
    </source>
</reference>
<keyword evidence="3" id="KW-0449">Lipoprotein</keyword>
<dbReference type="InterPro" id="IPR031025">
    <property type="entry name" value="LruC_dom"/>
</dbReference>
<dbReference type="InterPro" id="IPR032295">
    <property type="entry name" value="DUF4842"/>
</dbReference>
<dbReference type="Proteomes" id="UP000095725">
    <property type="component" value="Unassembled WGS sequence"/>
</dbReference>
<dbReference type="EMBL" id="CZAI01000015">
    <property type="protein sequence ID" value="CUQ19351.1"/>
    <property type="molecule type" value="Genomic_DNA"/>
</dbReference>
<gene>
    <name evidence="2" type="ORF">ERS852494_04253</name>
    <name evidence="3" type="ORF">ERS852558_04254</name>
</gene>